<evidence type="ECO:0000313" key="8">
    <source>
        <dbReference type="EMBL" id="KAF2136156.1"/>
    </source>
</evidence>
<evidence type="ECO:0000256" key="6">
    <source>
        <dbReference type="SAM" id="MobiDB-lite"/>
    </source>
</evidence>
<evidence type="ECO:0000256" key="2">
    <source>
        <dbReference type="ARBA" id="ARBA00022759"/>
    </source>
</evidence>
<dbReference type="OrthoDB" id="5425539at2759"/>
<evidence type="ECO:0000256" key="3">
    <source>
        <dbReference type="ARBA" id="ARBA00022801"/>
    </source>
</evidence>
<protein>
    <recommendedName>
        <fullName evidence="10">SCP domain-containing protein</fullName>
    </recommendedName>
</protein>
<keyword evidence="9" id="KW-1185">Reference proteome</keyword>
<gene>
    <name evidence="8" type="ORF">K452DRAFT_313439</name>
</gene>
<dbReference type="Proteomes" id="UP000799438">
    <property type="component" value="Unassembled WGS sequence"/>
</dbReference>
<dbReference type="GO" id="GO:0046589">
    <property type="term" value="F:ribonuclease T1 activity"/>
    <property type="evidence" value="ECO:0007669"/>
    <property type="project" value="UniProtKB-EC"/>
</dbReference>
<keyword evidence="4" id="KW-1015">Disulfide bond</keyword>
<name>A0A6A6AX28_9PEZI</name>
<dbReference type="EMBL" id="ML995532">
    <property type="protein sequence ID" value="KAF2136156.1"/>
    <property type="molecule type" value="Genomic_DNA"/>
</dbReference>
<dbReference type="RefSeq" id="XP_033391874.1">
    <property type="nucleotide sequence ID" value="XM_033543664.1"/>
</dbReference>
<dbReference type="GO" id="GO:0016787">
    <property type="term" value="F:hydrolase activity"/>
    <property type="evidence" value="ECO:0007669"/>
    <property type="project" value="UniProtKB-KW"/>
</dbReference>
<dbReference type="InterPro" id="IPR000026">
    <property type="entry name" value="N1-like"/>
</dbReference>
<keyword evidence="7" id="KW-0732">Signal</keyword>
<dbReference type="GO" id="GO:0003723">
    <property type="term" value="F:RNA binding"/>
    <property type="evidence" value="ECO:0007669"/>
    <property type="project" value="InterPro"/>
</dbReference>
<dbReference type="PANTHER" id="PTHR42104">
    <property type="entry name" value="EXTRACELLULAR GUANYL-SPECIFIC RIBONUCLEASE RNTA (AFU_ORTHOLOGUE AFUA_4G03230)"/>
    <property type="match status" value="1"/>
</dbReference>
<keyword evidence="5" id="KW-0456">Lyase</keyword>
<reference evidence="8" key="1">
    <citation type="journal article" date="2020" name="Stud. Mycol.">
        <title>101 Dothideomycetes genomes: a test case for predicting lifestyles and emergence of pathogens.</title>
        <authorList>
            <person name="Haridas S."/>
            <person name="Albert R."/>
            <person name="Binder M."/>
            <person name="Bloem J."/>
            <person name="Labutti K."/>
            <person name="Salamov A."/>
            <person name="Andreopoulos B."/>
            <person name="Baker S."/>
            <person name="Barry K."/>
            <person name="Bills G."/>
            <person name="Bluhm B."/>
            <person name="Cannon C."/>
            <person name="Castanera R."/>
            <person name="Culley D."/>
            <person name="Daum C."/>
            <person name="Ezra D."/>
            <person name="Gonzalez J."/>
            <person name="Henrissat B."/>
            <person name="Kuo A."/>
            <person name="Liang C."/>
            <person name="Lipzen A."/>
            <person name="Lutzoni F."/>
            <person name="Magnuson J."/>
            <person name="Mondo S."/>
            <person name="Nolan M."/>
            <person name="Ohm R."/>
            <person name="Pangilinan J."/>
            <person name="Park H.-J."/>
            <person name="Ramirez L."/>
            <person name="Alfaro M."/>
            <person name="Sun H."/>
            <person name="Tritt A."/>
            <person name="Yoshinaga Y."/>
            <person name="Zwiers L.-H."/>
            <person name="Turgeon B."/>
            <person name="Goodwin S."/>
            <person name="Spatafora J."/>
            <person name="Crous P."/>
            <person name="Grigoriev I."/>
        </authorList>
    </citation>
    <scope>NUCLEOTIDE SEQUENCE</scope>
    <source>
        <strain evidence="8">CBS 121167</strain>
    </source>
</reference>
<dbReference type="GeneID" id="54301161"/>
<evidence type="ECO:0000256" key="5">
    <source>
        <dbReference type="ARBA" id="ARBA00023239"/>
    </source>
</evidence>
<dbReference type="Gene3D" id="3.10.450.30">
    <property type="entry name" value="Microbial ribonucleases"/>
    <property type="match status" value="1"/>
</dbReference>
<evidence type="ECO:0000313" key="9">
    <source>
        <dbReference type="Proteomes" id="UP000799438"/>
    </source>
</evidence>
<feature type="signal peptide" evidence="7">
    <location>
        <begin position="1"/>
        <end position="19"/>
    </location>
</feature>
<dbReference type="PANTHER" id="PTHR42104:SF2">
    <property type="entry name" value="GUANYL-SPECIFIC RIBONUCLEASE, PUTATIVE (AFU_ORTHOLOGUE AFUA_4G01200)-RELATED"/>
    <property type="match status" value="1"/>
</dbReference>
<keyword evidence="2" id="KW-0255">Endonuclease</keyword>
<dbReference type="AlphaFoldDB" id="A0A6A6AX28"/>
<proteinExistence type="predicted"/>
<evidence type="ECO:0008006" key="10">
    <source>
        <dbReference type="Google" id="ProtNLM"/>
    </source>
</evidence>
<feature type="chain" id="PRO_5025602690" description="SCP domain-containing protein" evidence="7">
    <location>
        <begin position="20"/>
        <end position="165"/>
    </location>
</feature>
<dbReference type="InterPro" id="IPR016191">
    <property type="entry name" value="Ribonuclease/ribotoxin"/>
</dbReference>
<evidence type="ECO:0000256" key="4">
    <source>
        <dbReference type="ARBA" id="ARBA00023157"/>
    </source>
</evidence>
<keyword evidence="1" id="KW-0540">Nuclease</keyword>
<feature type="region of interest" description="Disordered" evidence="6">
    <location>
        <begin position="68"/>
        <end position="105"/>
    </location>
</feature>
<evidence type="ECO:0000256" key="7">
    <source>
        <dbReference type="SAM" id="SignalP"/>
    </source>
</evidence>
<sequence length="165" mass="17467">MFFSFKSAFLLGLVAVSAASPIANPEAAAGDVSFANHLHARAQIPAGGVTCAGTHYTHDDIEHALQQARRAQDQGGIRNGQGSTYPKTFGNKGPSAGPNSLKTKQNPDALVFPAIKKQLYEYPMGPGGVWDGHQARHSAAVVMKEDYSYVGLMVHKGGANNYVPC</sequence>
<dbReference type="Pfam" id="PF00545">
    <property type="entry name" value="Ribonuclease"/>
    <property type="match status" value="1"/>
</dbReference>
<accession>A0A6A6AX28</accession>
<dbReference type="SUPFAM" id="SSF53933">
    <property type="entry name" value="Microbial ribonucleases"/>
    <property type="match status" value="1"/>
</dbReference>
<evidence type="ECO:0000256" key="1">
    <source>
        <dbReference type="ARBA" id="ARBA00022722"/>
    </source>
</evidence>
<organism evidence="8 9">
    <name type="scientific">Aplosporella prunicola CBS 121167</name>
    <dbReference type="NCBI Taxonomy" id="1176127"/>
    <lineage>
        <taxon>Eukaryota</taxon>
        <taxon>Fungi</taxon>
        <taxon>Dikarya</taxon>
        <taxon>Ascomycota</taxon>
        <taxon>Pezizomycotina</taxon>
        <taxon>Dothideomycetes</taxon>
        <taxon>Dothideomycetes incertae sedis</taxon>
        <taxon>Botryosphaeriales</taxon>
        <taxon>Aplosporellaceae</taxon>
        <taxon>Aplosporella</taxon>
    </lineage>
</organism>
<keyword evidence="3" id="KW-0378">Hydrolase</keyword>